<dbReference type="PANTHER" id="PTHR43547">
    <property type="entry name" value="TWO-COMPONENT HISTIDINE KINASE"/>
    <property type="match status" value="1"/>
</dbReference>
<dbReference type="PANTHER" id="PTHR43547:SF2">
    <property type="entry name" value="HYBRID SIGNAL TRANSDUCTION HISTIDINE KINASE C"/>
    <property type="match status" value="1"/>
</dbReference>
<feature type="transmembrane region" description="Helical" evidence="4">
    <location>
        <begin position="6"/>
        <end position="29"/>
    </location>
</feature>
<dbReference type="InterPro" id="IPR004358">
    <property type="entry name" value="Sig_transdc_His_kin-like_C"/>
</dbReference>
<name>A0ABQ1LBJ9_9BURK</name>
<dbReference type="SMART" id="SM00387">
    <property type="entry name" value="HATPase_c"/>
    <property type="match status" value="1"/>
</dbReference>
<evidence type="ECO:0000313" key="7">
    <source>
        <dbReference type="Proteomes" id="UP000622638"/>
    </source>
</evidence>
<reference evidence="7" key="1">
    <citation type="journal article" date="2019" name="Int. J. Syst. Evol. Microbiol.">
        <title>The Global Catalogue of Microorganisms (GCM) 10K type strain sequencing project: providing services to taxonomists for standard genome sequencing and annotation.</title>
        <authorList>
            <consortium name="The Broad Institute Genomics Platform"/>
            <consortium name="The Broad Institute Genome Sequencing Center for Infectious Disease"/>
            <person name="Wu L."/>
            <person name="Ma J."/>
        </authorList>
    </citation>
    <scope>NUCLEOTIDE SEQUENCE [LARGE SCALE GENOMIC DNA]</scope>
    <source>
        <strain evidence="7">CGMCC 1.15931</strain>
    </source>
</reference>
<keyword evidence="4" id="KW-1133">Transmembrane helix</keyword>
<dbReference type="PROSITE" id="PS50109">
    <property type="entry name" value="HIS_KIN"/>
    <property type="match status" value="1"/>
</dbReference>
<dbReference type="PRINTS" id="PR00344">
    <property type="entry name" value="BCTRLSENSOR"/>
</dbReference>
<feature type="domain" description="Histidine kinase" evidence="5">
    <location>
        <begin position="506"/>
        <end position="715"/>
    </location>
</feature>
<dbReference type="RefSeq" id="WP_188916086.1">
    <property type="nucleotide sequence ID" value="NZ_BMKG01000030.1"/>
</dbReference>
<dbReference type="InterPro" id="IPR005467">
    <property type="entry name" value="His_kinase_dom"/>
</dbReference>
<keyword evidence="4" id="KW-0812">Transmembrane</keyword>
<comment type="caution">
    <text evidence="6">The sequence shown here is derived from an EMBL/GenBank/DDBJ whole genome shotgun (WGS) entry which is preliminary data.</text>
</comment>
<evidence type="ECO:0000256" key="3">
    <source>
        <dbReference type="ARBA" id="ARBA00022553"/>
    </source>
</evidence>
<evidence type="ECO:0000256" key="4">
    <source>
        <dbReference type="SAM" id="Phobius"/>
    </source>
</evidence>
<feature type="transmembrane region" description="Helical" evidence="4">
    <location>
        <begin position="193"/>
        <end position="214"/>
    </location>
</feature>
<evidence type="ECO:0000313" key="6">
    <source>
        <dbReference type="EMBL" id="GGC21340.1"/>
    </source>
</evidence>
<comment type="catalytic activity">
    <reaction evidence="1">
        <text>ATP + protein L-histidine = ADP + protein N-phospho-L-histidine.</text>
        <dbReference type="EC" id="2.7.13.3"/>
    </reaction>
</comment>
<evidence type="ECO:0000256" key="2">
    <source>
        <dbReference type="ARBA" id="ARBA00012438"/>
    </source>
</evidence>
<dbReference type="Proteomes" id="UP000622638">
    <property type="component" value="Unassembled WGS sequence"/>
</dbReference>
<dbReference type="SUPFAM" id="SSF55874">
    <property type="entry name" value="ATPase domain of HSP90 chaperone/DNA topoisomerase II/histidine kinase"/>
    <property type="match status" value="1"/>
</dbReference>
<dbReference type="InterPro" id="IPR003594">
    <property type="entry name" value="HATPase_dom"/>
</dbReference>
<evidence type="ECO:0000256" key="1">
    <source>
        <dbReference type="ARBA" id="ARBA00000085"/>
    </source>
</evidence>
<feature type="transmembrane region" description="Helical" evidence="4">
    <location>
        <begin position="160"/>
        <end position="181"/>
    </location>
</feature>
<sequence length="724" mass="77755">MPVAPAPALVAAVSHGLGAAAFLGFALLVLASRRAREQHRVMLASCLATAAWAAAVALRDWSLPGVDMAQLAQVLEVLRTAAWMVFLVLLLGPAGLPVRRLLLALGLLVALQLVLGEMTADALVPAPLPAVAEVAPAQAVAVSAPVAGSGPAGVPGGFDMPAQVAITVRLLLAVLGILLVEQLYRNTPARERWGIKFACLGLGTLFVYDFYLYSDAMLFRRIQPDLWAARGIVDALCVPPLAITAARNPGWKLGLALSRKLMLRSAALIGCAVYLLAMAAGGWYLRSVGGAWGPVMQLASLCGAVLLLAGVLFSGTARARLRVFINKHFYQAQYDYRDEWRRFTQALSEGGANPGERAIQAIGTLVESPAGALWIAREGAMLEPAARWNMPPQGTNEPAGSDFCRLLEERQWVVEVGRGGNAGAPVPAWLHGVPELWLVVPLILHGRLFGFVVLARPRTAVALNWEVFDLLRLAGSQAASCLAHGELADRLALARQFESFNRMSTFVVHDLKNLLSQHSLLLSNAERHKDNPEFQEDMLATLAHSVLKMTALLQRLSRGEVTERGGAAVAPETIAPLATVVRRAVQAYAGARPRPELAAAEEDLYAMADEQRLERVLAHLLQNAVEATPPHGSIRVALRRQGDAAVIELRDSGVGMNEAFVRDRLFRPFETTKAAGMGIGVYESREYIRELGGRLEVESRPGAGTTFRVMLPLHRAAGTVPVAA</sequence>
<dbReference type="SUPFAM" id="SSF55781">
    <property type="entry name" value="GAF domain-like"/>
    <property type="match status" value="1"/>
</dbReference>
<feature type="transmembrane region" description="Helical" evidence="4">
    <location>
        <begin position="41"/>
        <end position="58"/>
    </location>
</feature>
<dbReference type="InterPro" id="IPR014265">
    <property type="entry name" value="XrtA/PrsK"/>
</dbReference>
<keyword evidence="4" id="KW-0472">Membrane</keyword>
<dbReference type="Pfam" id="PF01590">
    <property type="entry name" value="GAF"/>
    <property type="match status" value="1"/>
</dbReference>
<dbReference type="EMBL" id="BMKG01000030">
    <property type="protein sequence ID" value="GGC21340.1"/>
    <property type="molecule type" value="Genomic_DNA"/>
</dbReference>
<dbReference type="NCBIfam" id="TIGR02916">
    <property type="entry name" value="PEP_his_kin"/>
    <property type="match status" value="1"/>
</dbReference>
<keyword evidence="7" id="KW-1185">Reference proteome</keyword>
<gene>
    <name evidence="6" type="ORF">GCM10011572_48450</name>
</gene>
<dbReference type="Gene3D" id="3.30.565.10">
    <property type="entry name" value="Histidine kinase-like ATPase, C-terminal domain"/>
    <property type="match status" value="1"/>
</dbReference>
<proteinExistence type="predicted"/>
<dbReference type="Pfam" id="PF02518">
    <property type="entry name" value="HATPase_c"/>
    <property type="match status" value="1"/>
</dbReference>
<keyword evidence="3" id="KW-0597">Phosphoprotein</keyword>
<organism evidence="6 7">
    <name type="scientific">Pseudoduganella buxea</name>
    <dbReference type="NCBI Taxonomy" id="1949069"/>
    <lineage>
        <taxon>Bacteria</taxon>
        <taxon>Pseudomonadati</taxon>
        <taxon>Pseudomonadota</taxon>
        <taxon>Betaproteobacteria</taxon>
        <taxon>Burkholderiales</taxon>
        <taxon>Oxalobacteraceae</taxon>
        <taxon>Telluria group</taxon>
        <taxon>Pseudoduganella</taxon>
    </lineage>
</organism>
<feature type="transmembrane region" description="Helical" evidence="4">
    <location>
        <begin position="291"/>
        <end position="313"/>
    </location>
</feature>
<dbReference type="InterPro" id="IPR003018">
    <property type="entry name" value="GAF"/>
</dbReference>
<evidence type="ECO:0000259" key="5">
    <source>
        <dbReference type="PROSITE" id="PS50109"/>
    </source>
</evidence>
<feature type="transmembrane region" description="Helical" evidence="4">
    <location>
        <begin position="78"/>
        <end position="96"/>
    </location>
</feature>
<dbReference type="InterPro" id="IPR036890">
    <property type="entry name" value="HATPase_C_sf"/>
</dbReference>
<dbReference type="EC" id="2.7.13.3" evidence="2"/>
<accession>A0ABQ1LBJ9</accession>
<protein>
    <recommendedName>
        <fullName evidence="2">histidine kinase</fullName>
        <ecNumber evidence="2">2.7.13.3</ecNumber>
    </recommendedName>
</protein>
<feature type="transmembrane region" description="Helical" evidence="4">
    <location>
        <begin position="266"/>
        <end position="285"/>
    </location>
</feature>
<feature type="transmembrane region" description="Helical" evidence="4">
    <location>
        <begin position="101"/>
        <end position="120"/>
    </location>
</feature>